<dbReference type="GO" id="GO:0004497">
    <property type="term" value="F:monooxygenase activity"/>
    <property type="evidence" value="ECO:0007669"/>
    <property type="project" value="UniProtKB-KW"/>
</dbReference>
<proteinExistence type="inferred from homology"/>
<keyword evidence="8 10" id="KW-0503">Monooxygenase</keyword>
<keyword evidence="5 9" id="KW-0479">Metal-binding</keyword>
<dbReference type="AlphaFoldDB" id="D8PL30"/>
<dbReference type="GO" id="GO:0016705">
    <property type="term" value="F:oxidoreductase activity, acting on paired donors, with incorporation or reduction of molecular oxygen"/>
    <property type="evidence" value="ECO:0007669"/>
    <property type="project" value="InterPro"/>
</dbReference>
<feature type="binding site" description="axial binding residue" evidence="9">
    <location>
        <position position="388"/>
    </location>
    <ligand>
        <name>heme</name>
        <dbReference type="ChEBI" id="CHEBI:30413"/>
    </ligand>
    <ligandPart>
        <name>Fe</name>
        <dbReference type="ChEBI" id="CHEBI:18248"/>
    </ligandPart>
</feature>
<dbReference type="PROSITE" id="PS00086">
    <property type="entry name" value="CYTOCHROME_P450"/>
    <property type="match status" value="1"/>
</dbReference>
<comment type="cofactor">
    <cofactor evidence="1 9">
        <name>heme</name>
        <dbReference type="ChEBI" id="CHEBI:30413"/>
    </cofactor>
</comment>
<evidence type="ECO:0000313" key="11">
    <source>
        <dbReference type="EMBL" id="EFJ03363.1"/>
    </source>
</evidence>
<name>D8PL30_SCHCM</name>
<dbReference type="InterPro" id="IPR036396">
    <property type="entry name" value="Cyt_P450_sf"/>
</dbReference>
<evidence type="ECO:0000256" key="10">
    <source>
        <dbReference type="RuleBase" id="RU000461"/>
    </source>
</evidence>
<evidence type="ECO:0000256" key="1">
    <source>
        <dbReference type="ARBA" id="ARBA00001971"/>
    </source>
</evidence>
<comment type="similarity">
    <text evidence="3 10">Belongs to the cytochrome P450 family.</text>
</comment>
<evidence type="ECO:0000256" key="6">
    <source>
        <dbReference type="ARBA" id="ARBA00023002"/>
    </source>
</evidence>
<keyword evidence="7 9" id="KW-0408">Iron</keyword>
<dbReference type="GO" id="GO:0020037">
    <property type="term" value="F:heme binding"/>
    <property type="evidence" value="ECO:0007669"/>
    <property type="project" value="InterPro"/>
</dbReference>
<dbReference type="EMBL" id="GL377302">
    <property type="protein sequence ID" value="EFJ03363.1"/>
    <property type="molecule type" value="Genomic_DNA"/>
</dbReference>
<dbReference type="Gene3D" id="1.10.630.10">
    <property type="entry name" value="Cytochrome P450"/>
    <property type="match status" value="1"/>
</dbReference>
<dbReference type="OMA" id="IPPTYKL"/>
<organism evidence="12">
    <name type="scientific">Schizophyllum commune (strain H4-8 / FGSC 9210)</name>
    <name type="common">Split gill fungus</name>
    <dbReference type="NCBI Taxonomy" id="578458"/>
    <lineage>
        <taxon>Eukaryota</taxon>
        <taxon>Fungi</taxon>
        <taxon>Dikarya</taxon>
        <taxon>Basidiomycota</taxon>
        <taxon>Agaricomycotina</taxon>
        <taxon>Agaricomycetes</taxon>
        <taxon>Agaricomycetidae</taxon>
        <taxon>Agaricales</taxon>
        <taxon>Schizophyllaceae</taxon>
        <taxon>Schizophyllum</taxon>
    </lineage>
</organism>
<keyword evidence="6 10" id="KW-0560">Oxidoreductase</keyword>
<dbReference type="InterPro" id="IPR002401">
    <property type="entry name" value="Cyt_P450_E_grp-I"/>
</dbReference>
<dbReference type="CDD" id="cd11065">
    <property type="entry name" value="CYP64-like"/>
    <property type="match status" value="1"/>
</dbReference>
<dbReference type="PANTHER" id="PTHR46300">
    <property type="entry name" value="P450, PUTATIVE (EUROFUNG)-RELATED-RELATED"/>
    <property type="match status" value="1"/>
</dbReference>
<evidence type="ECO:0000313" key="12">
    <source>
        <dbReference type="Proteomes" id="UP000007431"/>
    </source>
</evidence>
<dbReference type="PANTHER" id="PTHR46300:SF12">
    <property type="entry name" value="P450, PUTATIVE (EUROFUNG)-RELATED"/>
    <property type="match status" value="1"/>
</dbReference>
<evidence type="ECO:0008006" key="13">
    <source>
        <dbReference type="Google" id="ProtNLM"/>
    </source>
</evidence>
<evidence type="ECO:0000256" key="2">
    <source>
        <dbReference type="ARBA" id="ARBA00005179"/>
    </source>
</evidence>
<dbReference type="eggNOG" id="KOG0156">
    <property type="taxonomic scope" value="Eukaryota"/>
</dbReference>
<dbReference type="Pfam" id="PF00067">
    <property type="entry name" value="p450"/>
    <property type="match status" value="1"/>
</dbReference>
<reference evidence="11 12" key="1">
    <citation type="journal article" date="2010" name="Nat. Biotechnol.">
        <title>Genome sequence of the model mushroom Schizophyllum commune.</title>
        <authorList>
            <person name="Ohm R.A."/>
            <person name="de Jong J.F."/>
            <person name="Lugones L.G."/>
            <person name="Aerts A."/>
            <person name="Kothe E."/>
            <person name="Stajich J.E."/>
            <person name="de Vries R.P."/>
            <person name="Record E."/>
            <person name="Levasseur A."/>
            <person name="Baker S.E."/>
            <person name="Bartholomew K.A."/>
            <person name="Coutinho P.M."/>
            <person name="Erdmann S."/>
            <person name="Fowler T.J."/>
            <person name="Gathman A.C."/>
            <person name="Lombard V."/>
            <person name="Henrissat B."/>
            <person name="Knabe N."/>
            <person name="Kuees U."/>
            <person name="Lilly W.W."/>
            <person name="Lindquist E."/>
            <person name="Lucas S."/>
            <person name="Magnuson J.K."/>
            <person name="Piumi F."/>
            <person name="Raudaskoski M."/>
            <person name="Salamov A."/>
            <person name="Schmutz J."/>
            <person name="Schwarze F.W.M.R."/>
            <person name="vanKuyk P.A."/>
            <person name="Horton J.S."/>
            <person name="Grigoriev I.V."/>
            <person name="Woesten H.A.B."/>
        </authorList>
    </citation>
    <scope>NUCLEOTIDE SEQUENCE [LARGE SCALE GENOMIC DNA]</scope>
    <source>
        <strain evidence="12">H4-8 / FGSC 9210</strain>
    </source>
</reference>
<comment type="pathway">
    <text evidence="2">Secondary metabolite biosynthesis.</text>
</comment>
<dbReference type="InterPro" id="IPR001128">
    <property type="entry name" value="Cyt_P450"/>
</dbReference>
<dbReference type="InParanoid" id="D8PL30"/>
<evidence type="ECO:0000256" key="4">
    <source>
        <dbReference type="ARBA" id="ARBA00022617"/>
    </source>
</evidence>
<dbReference type="SUPFAM" id="SSF48264">
    <property type="entry name" value="Cytochrome P450"/>
    <property type="match status" value="1"/>
</dbReference>
<sequence length="453" mass="50170">MPSEQEWRTFARWGDQYGGLSSATILGQTLVIVNDPKIATDLLDKRSSTFSDRPVMQMGGELVGWRNTLVLLPYGDRFRRFRRLFHQSIGTRASIKQFHPAEEIETRRFLRRVLAQPDALAAHIRKTAGAIILRISHGYEVREHNDPLVALADDATEQFSQATSPGGFLVNTIPALRHIPEWFPGAGFHTTARQWAATLAEMVETPHNFVKQQMAKGIAPVSFTSRQLQEKQLTAEDEFDIKWAAASLYSGGADTTVSAIYALFLALATHPAAARRAQAEIDSVTGGTRLPTFEDRASLPYVDALAAEVFRWHTVVPLAVPHRAMEDEVYNGYLIPKGALVMPNIWKFTHDSRTYANPFVFNPDRYFGPHAEPDPRATVSFGFGRRVCPGSNLADASVFIAAAMSLAVFDVSPAGDDMPVLEETTGTISHPKPYRCTIRPRSEQAVALIQGEP</sequence>
<dbReference type="GO" id="GO:0005506">
    <property type="term" value="F:iron ion binding"/>
    <property type="evidence" value="ECO:0007669"/>
    <property type="project" value="InterPro"/>
</dbReference>
<dbReference type="VEuPathDB" id="FungiDB:SCHCODRAFT_02501258"/>
<evidence type="ECO:0000256" key="3">
    <source>
        <dbReference type="ARBA" id="ARBA00010617"/>
    </source>
</evidence>
<evidence type="ECO:0000256" key="7">
    <source>
        <dbReference type="ARBA" id="ARBA00023004"/>
    </source>
</evidence>
<dbReference type="Proteomes" id="UP000007431">
    <property type="component" value="Unassembled WGS sequence"/>
</dbReference>
<evidence type="ECO:0000256" key="5">
    <source>
        <dbReference type="ARBA" id="ARBA00022723"/>
    </source>
</evidence>
<protein>
    <recommendedName>
        <fullName evidence="13">Cytochrome P450</fullName>
    </recommendedName>
</protein>
<dbReference type="PRINTS" id="PR00463">
    <property type="entry name" value="EP450I"/>
</dbReference>
<evidence type="ECO:0000256" key="9">
    <source>
        <dbReference type="PIRSR" id="PIRSR602401-1"/>
    </source>
</evidence>
<keyword evidence="12" id="KW-1185">Reference proteome</keyword>
<evidence type="ECO:0000256" key="8">
    <source>
        <dbReference type="ARBA" id="ARBA00023033"/>
    </source>
</evidence>
<dbReference type="InterPro" id="IPR017972">
    <property type="entry name" value="Cyt_P450_CS"/>
</dbReference>
<dbReference type="HOGENOM" id="CLU_001570_2_3_1"/>
<keyword evidence="4 9" id="KW-0349">Heme</keyword>
<dbReference type="InterPro" id="IPR050364">
    <property type="entry name" value="Cytochrome_P450_fung"/>
</dbReference>
<accession>D8PL30</accession>
<gene>
    <name evidence="11" type="ORF">SCHCODRAFT_72461</name>
</gene>